<organism evidence="1 2">
    <name type="scientific">Marinibactrum halimedae</name>
    <dbReference type="NCBI Taxonomy" id="1444977"/>
    <lineage>
        <taxon>Bacteria</taxon>
        <taxon>Pseudomonadati</taxon>
        <taxon>Pseudomonadota</taxon>
        <taxon>Gammaproteobacteria</taxon>
        <taxon>Cellvibrionales</taxon>
        <taxon>Cellvibrionaceae</taxon>
        <taxon>Marinibactrum</taxon>
    </lineage>
</organism>
<keyword evidence="2" id="KW-1185">Reference proteome</keyword>
<dbReference type="Pfam" id="PF05932">
    <property type="entry name" value="CesT"/>
    <property type="match status" value="1"/>
</dbReference>
<sequence length="161" mass="18250">MNCAYEQIQFWLLELSSDSANPLTLDKDGNGYLADKEAGVKIMLSAPRNSDYFSVNIDLIQVMEKDKQQAFEKALTLNLYQYGTLGASIAFDPKGEILVLSYLREIGHTQFLDFQNILTNLVDLSKQLKLQLFDINQRIANYGKKHQNSPSVIHSSNFIRA</sequence>
<dbReference type="InterPro" id="IPR010261">
    <property type="entry name" value="Tir_chaperone"/>
</dbReference>
<dbReference type="GO" id="GO:0030254">
    <property type="term" value="P:protein secretion by the type III secretion system"/>
    <property type="evidence" value="ECO:0007669"/>
    <property type="project" value="InterPro"/>
</dbReference>
<proteinExistence type="predicted"/>
<dbReference type="Proteomes" id="UP001156870">
    <property type="component" value="Unassembled WGS sequence"/>
</dbReference>
<reference evidence="1 2" key="1">
    <citation type="journal article" date="2014" name="Int. J. Syst. Evol. Microbiol.">
        <title>Complete genome sequence of Corynebacterium casei LMG S-19264T (=DSM 44701T), isolated from a smear-ripened cheese.</title>
        <authorList>
            <consortium name="US DOE Joint Genome Institute (JGI-PGF)"/>
            <person name="Walter F."/>
            <person name="Albersmeier A."/>
            <person name="Kalinowski J."/>
            <person name="Ruckert C."/>
        </authorList>
    </citation>
    <scope>NUCLEOTIDE SEQUENCE [LARGE SCALE GENOMIC DNA]</scope>
    <source>
        <strain evidence="1 2">NBRC 110095</strain>
    </source>
</reference>
<protein>
    <submittedName>
        <fullName evidence="1">Uncharacterized protein</fullName>
    </submittedName>
</protein>
<dbReference type="EMBL" id="BSPD01000061">
    <property type="protein sequence ID" value="GLS26751.1"/>
    <property type="molecule type" value="Genomic_DNA"/>
</dbReference>
<accession>A0AA37WP18</accession>
<comment type="caution">
    <text evidence="1">The sequence shown here is derived from an EMBL/GenBank/DDBJ whole genome shotgun (WGS) entry which is preliminary data.</text>
</comment>
<dbReference type="Gene3D" id="3.30.1460.10">
    <property type="match status" value="1"/>
</dbReference>
<dbReference type="AlphaFoldDB" id="A0AA37WP18"/>
<name>A0AA37WP18_9GAMM</name>
<dbReference type="RefSeq" id="WP_232594907.1">
    <property type="nucleotide sequence ID" value="NZ_BSPD01000061.1"/>
</dbReference>
<evidence type="ECO:0000313" key="2">
    <source>
        <dbReference type="Proteomes" id="UP001156870"/>
    </source>
</evidence>
<evidence type="ECO:0000313" key="1">
    <source>
        <dbReference type="EMBL" id="GLS26751.1"/>
    </source>
</evidence>
<dbReference type="SUPFAM" id="SSF69635">
    <property type="entry name" value="Type III secretory system chaperone-like"/>
    <property type="match status" value="1"/>
</dbReference>
<dbReference type="CDD" id="cd17034">
    <property type="entry name" value="T3SC_IA_ShcO1-like"/>
    <property type="match status" value="1"/>
</dbReference>
<gene>
    <name evidence="1" type="ORF">GCM10007877_24700</name>
</gene>